<dbReference type="STRING" id="456481.LEPBI_I1453"/>
<dbReference type="InterPro" id="IPR015421">
    <property type="entry name" value="PyrdxlP-dep_Trfase_major"/>
</dbReference>
<proteinExistence type="inferred from homology"/>
<keyword evidence="4 11" id="KW-0032">Aminotransferase</keyword>
<keyword evidence="9" id="KW-0804">Transcription</keyword>
<dbReference type="AlphaFoldDB" id="B0SPZ5"/>
<keyword evidence="12" id="KW-1185">Reference proteome</keyword>
<keyword evidence="6" id="KW-0663">Pyridoxal phosphate</keyword>
<dbReference type="EMBL" id="CP000786">
    <property type="protein sequence ID" value="ABZ97561.1"/>
    <property type="molecule type" value="Genomic_DNA"/>
</dbReference>
<keyword evidence="7" id="KW-0805">Transcription regulation</keyword>
<dbReference type="GO" id="GO:0003700">
    <property type="term" value="F:DNA-binding transcription factor activity"/>
    <property type="evidence" value="ECO:0007669"/>
    <property type="project" value="InterPro"/>
</dbReference>
<gene>
    <name evidence="11" type="ordered locus">LEPBI_I1453</name>
</gene>
<dbReference type="InterPro" id="IPR036390">
    <property type="entry name" value="WH_DNA-bd_sf"/>
</dbReference>
<keyword evidence="8" id="KW-0238">DNA-binding</keyword>
<dbReference type="Pfam" id="PF00155">
    <property type="entry name" value="Aminotran_1_2"/>
    <property type="match status" value="1"/>
</dbReference>
<evidence type="ECO:0000256" key="6">
    <source>
        <dbReference type="ARBA" id="ARBA00022898"/>
    </source>
</evidence>
<dbReference type="Pfam" id="PF00392">
    <property type="entry name" value="GntR"/>
    <property type="match status" value="1"/>
</dbReference>
<name>B0SPZ5_LEPBP</name>
<dbReference type="InterPro" id="IPR050859">
    <property type="entry name" value="Class-I_PLP-dep_aminotransf"/>
</dbReference>
<evidence type="ECO:0000256" key="1">
    <source>
        <dbReference type="ARBA" id="ARBA00001933"/>
    </source>
</evidence>
<dbReference type="PANTHER" id="PTHR42790:SF7">
    <property type="entry name" value="GNTR FAMILY TRANSCRIPTIONAL REGULATORY PROTEIN"/>
    <property type="match status" value="1"/>
</dbReference>
<dbReference type="GO" id="GO:0030170">
    <property type="term" value="F:pyridoxal phosphate binding"/>
    <property type="evidence" value="ECO:0007669"/>
    <property type="project" value="InterPro"/>
</dbReference>
<dbReference type="GO" id="GO:0008483">
    <property type="term" value="F:transaminase activity"/>
    <property type="evidence" value="ECO:0007669"/>
    <property type="project" value="UniProtKB-KW"/>
</dbReference>
<dbReference type="HOGENOM" id="CLU_017584_0_0_12"/>
<dbReference type="Gene3D" id="1.10.10.10">
    <property type="entry name" value="Winged helix-like DNA-binding domain superfamily/Winged helix DNA-binding domain"/>
    <property type="match status" value="1"/>
</dbReference>
<evidence type="ECO:0000256" key="7">
    <source>
        <dbReference type="ARBA" id="ARBA00023015"/>
    </source>
</evidence>
<comment type="cofactor">
    <cofactor evidence="1">
        <name>pyridoxal 5'-phosphate</name>
        <dbReference type="ChEBI" id="CHEBI:597326"/>
    </cofactor>
</comment>
<sequence>MNLTIGIQMEKTKYQQLASDLKKEIESGYYSENEKIPSLREIQSLKSCSLSTAKEAYRILEEEGYLYAQNKSGYYVQKQISSVIFGPQNQFYESVEADDRIQQIMNTVMDPKLLSFGAAIPSETYLPIQELNTAFKRAFLHKDIFSYGDLQGNPNLREWIAKRTSLFGYRVISKQIQITSGCTEAITYSLFAVTEPGDTVIVPSPIYVGLFQILETLKLKVVEIPYRSGEGINSTEFEKLIKRHKPKVFLFAANFNNPNGILFSDQTKQNLANISYQYGIHLVEDDIYGDLYFDGSRPKPLVSFFPEGKNGPRSFLCSSFSKTLSPGLRIGWVSSKTGISALSKISRAFKIAENHPTQICILEFLKRQTYERHLKYLRREYKSLCQDYIQLLVKESEGNIKITKPDGGFVLWIESALDGDKLLLDAKKMGIAIAPGSLFGLSKHWNQFFRLNVSVGSSPKIREKLSLFAKRFLKK</sequence>
<evidence type="ECO:0000256" key="9">
    <source>
        <dbReference type="ARBA" id="ARBA00023163"/>
    </source>
</evidence>
<evidence type="ECO:0000259" key="10">
    <source>
        <dbReference type="PROSITE" id="PS50949"/>
    </source>
</evidence>
<dbReference type="CDD" id="cd00609">
    <property type="entry name" value="AAT_like"/>
    <property type="match status" value="1"/>
</dbReference>
<dbReference type="InterPro" id="IPR015424">
    <property type="entry name" value="PyrdxlP-dep_Trfase"/>
</dbReference>
<dbReference type="InterPro" id="IPR000524">
    <property type="entry name" value="Tscrpt_reg_HTH_GntR"/>
</dbReference>
<protein>
    <recommendedName>
        <fullName evidence="3">HTH-type transcriptional regulator NorG</fullName>
    </recommendedName>
</protein>
<evidence type="ECO:0000256" key="2">
    <source>
        <dbReference type="ARBA" id="ARBA00005384"/>
    </source>
</evidence>
<organism evidence="11 12">
    <name type="scientific">Leptospira biflexa serovar Patoc (strain Patoc 1 / ATCC 23582 / Paris)</name>
    <dbReference type="NCBI Taxonomy" id="456481"/>
    <lineage>
        <taxon>Bacteria</taxon>
        <taxon>Pseudomonadati</taxon>
        <taxon>Spirochaetota</taxon>
        <taxon>Spirochaetia</taxon>
        <taxon>Leptospirales</taxon>
        <taxon>Leptospiraceae</taxon>
        <taxon>Leptospira</taxon>
    </lineage>
</organism>
<evidence type="ECO:0000256" key="8">
    <source>
        <dbReference type="ARBA" id="ARBA00023125"/>
    </source>
</evidence>
<dbReference type="KEGG" id="lbi:LEPBI_I1453"/>
<dbReference type="CDD" id="cd07377">
    <property type="entry name" value="WHTH_GntR"/>
    <property type="match status" value="1"/>
</dbReference>
<accession>B0SPZ5</accession>
<dbReference type="PROSITE" id="PS50949">
    <property type="entry name" value="HTH_GNTR"/>
    <property type="match status" value="1"/>
</dbReference>
<dbReference type="Proteomes" id="UP000001847">
    <property type="component" value="Chromosome I"/>
</dbReference>
<evidence type="ECO:0000256" key="5">
    <source>
        <dbReference type="ARBA" id="ARBA00022679"/>
    </source>
</evidence>
<keyword evidence="5 11" id="KW-0808">Transferase</keyword>
<dbReference type="InterPro" id="IPR015422">
    <property type="entry name" value="PyrdxlP-dep_Trfase_small"/>
</dbReference>
<evidence type="ECO:0000313" key="12">
    <source>
        <dbReference type="Proteomes" id="UP000001847"/>
    </source>
</evidence>
<dbReference type="GO" id="GO:0003677">
    <property type="term" value="F:DNA binding"/>
    <property type="evidence" value="ECO:0007669"/>
    <property type="project" value="UniProtKB-KW"/>
</dbReference>
<evidence type="ECO:0000256" key="4">
    <source>
        <dbReference type="ARBA" id="ARBA00022576"/>
    </source>
</evidence>
<dbReference type="InterPro" id="IPR036388">
    <property type="entry name" value="WH-like_DNA-bd_sf"/>
</dbReference>
<dbReference type="Gene3D" id="3.40.640.10">
    <property type="entry name" value="Type I PLP-dependent aspartate aminotransferase-like (Major domain)"/>
    <property type="match status" value="1"/>
</dbReference>
<dbReference type="SUPFAM" id="SSF53383">
    <property type="entry name" value="PLP-dependent transferases"/>
    <property type="match status" value="1"/>
</dbReference>
<dbReference type="GO" id="GO:1901605">
    <property type="term" value="P:alpha-amino acid metabolic process"/>
    <property type="evidence" value="ECO:0007669"/>
    <property type="project" value="TreeGrafter"/>
</dbReference>
<dbReference type="PANTHER" id="PTHR42790">
    <property type="entry name" value="AMINOTRANSFERASE"/>
    <property type="match status" value="1"/>
</dbReference>
<dbReference type="Gene3D" id="3.90.1150.10">
    <property type="entry name" value="Aspartate Aminotransferase, domain 1"/>
    <property type="match status" value="1"/>
</dbReference>
<reference evidence="11 12" key="1">
    <citation type="journal article" date="2008" name="PLoS ONE">
        <title>Genome sequence of the saprophyte Leptospira biflexa provides insights into the evolution of Leptospira and the pathogenesis of leptospirosis.</title>
        <authorList>
            <person name="Picardeau M."/>
            <person name="Bulach D.M."/>
            <person name="Bouchier C."/>
            <person name="Zuerner R.L."/>
            <person name="Zidane N."/>
            <person name="Wilson P.J."/>
            <person name="Creno S."/>
            <person name="Kuczek E.S."/>
            <person name="Bommezzadri S."/>
            <person name="Davis J.C."/>
            <person name="McGrath A."/>
            <person name="Johnson M.J."/>
            <person name="Boursaux-Eude C."/>
            <person name="Seemann T."/>
            <person name="Rouy Z."/>
            <person name="Coppel R.L."/>
            <person name="Rood J.I."/>
            <person name="Lajus A."/>
            <person name="Davies J.K."/>
            <person name="Medigue C."/>
            <person name="Adler B."/>
        </authorList>
    </citation>
    <scope>NUCLEOTIDE SEQUENCE [LARGE SCALE GENOMIC DNA]</scope>
    <source>
        <strain evidence="12">Patoc 1 / ATCC 23582 / Paris</strain>
    </source>
</reference>
<comment type="similarity">
    <text evidence="2">In the C-terminal section; belongs to the class-I pyridoxal-phosphate-dependent aminotransferase family.</text>
</comment>
<evidence type="ECO:0000313" key="11">
    <source>
        <dbReference type="EMBL" id="ABZ97561.1"/>
    </source>
</evidence>
<dbReference type="SMART" id="SM00345">
    <property type="entry name" value="HTH_GNTR"/>
    <property type="match status" value="1"/>
</dbReference>
<dbReference type="InterPro" id="IPR004839">
    <property type="entry name" value="Aminotransferase_I/II_large"/>
</dbReference>
<feature type="domain" description="HTH gntR-type" evidence="10">
    <location>
        <begin position="11"/>
        <end position="79"/>
    </location>
</feature>
<evidence type="ECO:0000256" key="3">
    <source>
        <dbReference type="ARBA" id="ARBA00015123"/>
    </source>
</evidence>
<dbReference type="SUPFAM" id="SSF46785">
    <property type="entry name" value="Winged helix' DNA-binding domain"/>
    <property type="match status" value="1"/>
</dbReference>